<dbReference type="InterPro" id="IPR054028">
    <property type="entry name" value="TarS/TarP_linker"/>
</dbReference>
<reference evidence="5 6" key="1">
    <citation type="journal article" date="2019" name="Environ. Microbiol.">
        <title>Species interactions and distinct microbial communities in high Arctic permafrost affected cryosols are associated with the CH4 and CO2 gas fluxes.</title>
        <authorList>
            <person name="Altshuler I."/>
            <person name="Hamel J."/>
            <person name="Turney S."/>
            <person name="Magnuson E."/>
            <person name="Levesque R."/>
            <person name="Greer C."/>
            <person name="Whyte L.G."/>
        </authorList>
    </citation>
    <scope>NUCLEOTIDE SEQUENCE [LARGE SCALE GENOMIC DNA]</scope>
    <source>
        <strain evidence="5 6">S9.3A</strain>
    </source>
</reference>
<accession>A0A502D5A3</accession>
<evidence type="ECO:0000313" key="6">
    <source>
        <dbReference type="Proteomes" id="UP000317722"/>
    </source>
</evidence>
<dbReference type="Pfam" id="PF18674">
    <property type="entry name" value="TarS_C1"/>
    <property type="match status" value="1"/>
</dbReference>
<evidence type="ECO:0000259" key="2">
    <source>
        <dbReference type="Pfam" id="PF00535"/>
    </source>
</evidence>
<dbReference type="EMBL" id="RCZM01000001">
    <property type="protein sequence ID" value="TPG19201.1"/>
    <property type="molecule type" value="Genomic_DNA"/>
</dbReference>
<dbReference type="CDD" id="cd00761">
    <property type="entry name" value="Glyco_tranf_GTA_type"/>
    <property type="match status" value="1"/>
</dbReference>
<organism evidence="5 6">
    <name type="scientific">Pedococcus bigeumensis</name>
    <dbReference type="NCBI Taxonomy" id="433644"/>
    <lineage>
        <taxon>Bacteria</taxon>
        <taxon>Bacillati</taxon>
        <taxon>Actinomycetota</taxon>
        <taxon>Actinomycetes</taxon>
        <taxon>Micrococcales</taxon>
        <taxon>Intrasporangiaceae</taxon>
        <taxon>Pedococcus</taxon>
    </lineage>
</organism>
<evidence type="ECO:0000259" key="3">
    <source>
        <dbReference type="Pfam" id="PF18674"/>
    </source>
</evidence>
<evidence type="ECO:0000259" key="4">
    <source>
        <dbReference type="Pfam" id="PF22181"/>
    </source>
</evidence>
<comment type="caution">
    <text evidence="5">The sequence shown here is derived from an EMBL/GenBank/DDBJ whole genome shotgun (WGS) entry which is preliminary data.</text>
</comment>
<dbReference type="Gene3D" id="3.90.550.10">
    <property type="entry name" value="Spore Coat Polysaccharide Biosynthesis Protein SpsA, Chain A"/>
    <property type="match status" value="1"/>
</dbReference>
<dbReference type="PANTHER" id="PTHR22916:SF3">
    <property type="entry name" value="UDP-GLCNAC:BETAGAL BETA-1,3-N-ACETYLGLUCOSAMINYLTRANSFERASE-LIKE PROTEIN 1"/>
    <property type="match status" value="1"/>
</dbReference>
<dbReference type="GO" id="GO:0016758">
    <property type="term" value="F:hexosyltransferase activity"/>
    <property type="evidence" value="ECO:0007669"/>
    <property type="project" value="UniProtKB-ARBA"/>
</dbReference>
<feature type="domain" description="TarS C-terminal" evidence="3">
    <location>
        <begin position="413"/>
        <end position="523"/>
    </location>
</feature>
<feature type="domain" description="Glycosyltransferase 2-like" evidence="2">
    <location>
        <begin position="31"/>
        <end position="159"/>
    </location>
</feature>
<dbReference type="AlphaFoldDB" id="A0A502D5A3"/>
<dbReference type="OrthoDB" id="3171021at2"/>
<sequence>MGFAERISSWRERRPAVGASSDAASQSLKMSVVVAVHNTGDYLEPCLASLVGQSLPPTEYEVILVDDGSNDGITAARLDHAAAVHPQVRAIHIRNSGWPGKPRNVGIDAARGEYVYVMDHDDLLAPEALERMYEMASRNHADVVIGKIAGRGRRVPPTLFRENREVCSLETAPLMESMTPHKGFRRAFLKQHQLRFPEGRRRLEDHVFVVEAYLRARVVSVLSDYTCYLHIAREDEANAGFRAIAPVAYYGNLLEAVEVVERLTEPGPRRDLVLRRWYSVEMMRRLSGASFAGRSPTRQRAFYTEIRRLAQDHFARPTIWEPLAAAVRVVAELMRADRFDDLVALAGFEGSLRVQADTEAWHWEGGRLRFQALVAVASESGQPAITIVDGVPVYAAHLTDVPLEASTARNPAEAWLQLVRRESRTRLRLPLEVVTVTDDGTQRYRVQGELDPLDVAGAGPLEAGIWDVYLKLRAPDVGPDHLRRIGTEHGTVSADRPALPALLGKDALAVVPYLTEKGNLSLDVGATSRLVEALRPGVATVHPGADGASSITVSLPLQLADGGGDGLRVVRALPHEVEVSGPATLRPAGRPDQVVLESHLPVTADPAATDVLVTLSHPHRILWSGVPTSQESPLLPSVPPEPSVPVTERAGG</sequence>
<dbReference type="Pfam" id="PF00535">
    <property type="entry name" value="Glycos_transf_2"/>
    <property type="match status" value="1"/>
</dbReference>
<proteinExistence type="predicted"/>
<dbReference type="Pfam" id="PF22181">
    <property type="entry name" value="TarS_linker"/>
    <property type="match status" value="1"/>
</dbReference>
<keyword evidence="6" id="KW-1185">Reference proteome</keyword>
<dbReference type="RefSeq" id="WP_140736845.1">
    <property type="nucleotide sequence ID" value="NZ_RCZM01000001.1"/>
</dbReference>
<dbReference type="Proteomes" id="UP000317722">
    <property type="component" value="Unassembled WGS sequence"/>
</dbReference>
<feature type="domain" description="TarS/TarP linker" evidence="4">
    <location>
        <begin position="246"/>
        <end position="346"/>
    </location>
</feature>
<evidence type="ECO:0000313" key="5">
    <source>
        <dbReference type="EMBL" id="TPG19201.1"/>
    </source>
</evidence>
<dbReference type="InterPro" id="IPR029044">
    <property type="entry name" value="Nucleotide-diphossugar_trans"/>
</dbReference>
<protein>
    <submittedName>
        <fullName evidence="5">Glycosyltransferase</fullName>
    </submittedName>
</protein>
<dbReference type="SUPFAM" id="SSF53448">
    <property type="entry name" value="Nucleotide-diphospho-sugar transferases"/>
    <property type="match status" value="1"/>
</dbReference>
<dbReference type="InterPro" id="IPR041038">
    <property type="entry name" value="TarS_C1"/>
</dbReference>
<feature type="region of interest" description="Disordered" evidence="1">
    <location>
        <begin position="627"/>
        <end position="652"/>
    </location>
</feature>
<name>A0A502D5A3_9MICO</name>
<gene>
    <name evidence="5" type="ORF">EAH86_01435</name>
</gene>
<dbReference type="InterPro" id="IPR001173">
    <property type="entry name" value="Glyco_trans_2-like"/>
</dbReference>
<dbReference type="PANTHER" id="PTHR22916">
    <property type="entry name" value="GLYCOSYLTRANSFERASE"/>
    <property type="match status" value="1"/>
</dbReference>
<evidence type="ECO:0000256" key="1">
    <source>
        <dbReference type="SAM" id="MobiDB-lite"/>
    </source>
</evidence>
<keyword evidence="5" id="KW-0808">Transferase</keyword>